<keyword evidence="3 6" id="KW-0812">Transmembrane</keyword>
<evidence type="ECO:0000256" key="2">
    <source>
        <dbReference type="ARBA" id="ARBA00022475"/>
    </source>
</evidence>
<feature type="transmembrane region" description="Helical" evidence="6">
    <location>
        <begin position="238"/>
        <end position="266"/>
    </location>
</feature>
<dbReference type="NCBIfam" id="TIGR00765">
    <property type="entry name" value="yihY_not_rbn"/>
    <property type="match status" value="1"/>
</dbReference>
<evidence type="ECO:0000313" key="7">
    <source>
        <dbReference type="EMBL" id="GKH03312.1"/>
    </source>
</evidence>
<evidence type="ECO:0000256" key="5">
    <source>
        <dbReference type="ARBA" id="ARBA00023136"/>
    </source>
</evidence>
<protein>
    <submittedName>
        <fullName evidence="7">Transporter</fullName>
    </submittedName>
    <submittedName>
        <fullName evidence="8">YihY family inner membrane protein</fullName>
    </submittedName>
</protein>
<feature type="transmembrane region" description="Helical" evidence="6">
    <location>
        <begin position="128"/>
        <end position="151"/>
    </location>
</feature>
<dbReference type="RefSeq" id="WP_055651881.1">
    <property type="nucleotide sequence ID" value="NZ_BQNJ01000002.1"/>
</dbReference>
<dbReference type="Proteomes" id="UP001055091">
    <property type="component" value="Unassembled WGS sequence"/>
</dbReference>
<name>A0A413WXL2_9FIRM</name>
<keyword evidence="5 6" id="KW-0472">Membrane</keyword>
<dbReference type="InterPro" id="IPR017039">
    <property type="entry name" value="Virul_fac_BrkB"/>
</dbReference>
<dbReference type="AlphaFoldDB" id="A0A413WXL2"/>
<dbReference type="Proteomes" id="UP000434223">
    <property type="component" value="Unassembled WGS sequence"/>
</dbReference>
<dbReference type="Pfam" id="PF03631">
    <property type="entry name" value="Virul_fac_BrkB"/>
    <property type="match status" value="1"/>
</dbReference>
<feature type="transmembrane region" description="Helical" evidence="6">
    <location>
        <begin position="88"/>
        <end position="107"/>
    </location>
</feature>
<evidence type="ECO:0000256" key="6">
    <source>
        <dbReference type="SAM" id="Phobius"/>
    </source>
</evidence>
<dbReference type="PIRSF" id="PIRSF035875">
    <property type="entry name" value="RNase_BN"/>
    <property type="match status" value="1"/>
</dbReference>
<organism evidence="8 9">
    <name type="scientific">Hungatella hathewayi</name>
    <dbReference type="NCBI Taxonomy" id="154046"/>
    <lineage>
        <taxon>Bacteria</taxon>
        <taxon>Bacillati</taxon>
        <taxon>Bacillota</taxon>
        <taxon>Clostridia</taxon>
        <taxon>Lachnospirales</taxon>
        <taxon>Lachnospiraceae</taxon>
        <taxon>Hungatella</taxon>
    </lineage>
</organism>
<dbReference type="GO" id="GO:0005886">
    <property type="term" value="C:plasma membrane"/>
    <property type="evidence" value="ECO:0007669"/>
    <property type="project" value="UniProtKB-SubCell"/>
</dbReference>
<gene>
    <name evidence="7" type="ORF">CE91St55_52930</name>
    <name evidence="8" type="ORF">GNE07_26795</name>
</gene>
<evidence type="ECO:0000313" key="9">
    <source>
        <dbReference type="Proteomes" id="UP000434223"/>
    </source>
</evidence>
<dbReference type="GeneID" id="93149999"/>
<dbReference type="EMBL" id="WNME01000029">
    <property type="protein sequence ID" value="MUB66632.1"/>
    <property type="molecule type" value="Genomic_DNA"/>
</dbReference>
<evidence type="ECO:0000256" key="4">
    <source>
        <dbReference type="ARBA" id="ARBA00022989"/>
    </source>
</evidence>
<feature type="transmembrane region" description="Helical" evidence="6">
    <location>
        <begin position="171"/>
        <end position="193"/>
    </location>
</feature>
<reference evidence="8 9" key="1">
    <citation type="submission" date="2019-09" db="EMBL/GenBank/DDBJ databases">
        <title>Draft genome sequencing of Hungatella hathewayi 123Y-2.</title>
        <authorList>
            <person name="Lv Q."/>
            <person name="Li S."/>
        </authorList>
    </citation>
    <scope>NUCLEOTIDE SEQUENCE [LARGE SCALE GENOMIC DNA]</scope>
    <source>
        <strain evidence="8 9">123Y-2</strain>
    </source>
</reference>
<comment type="caution">
    <text evidence="8">The sequence shown here is derived from an EMBL/GenBank/DDBJ whole genome shotgun (WGS) entry which is preliminary data.</text>
</comment>
<dbReference type="PANTHER" id="PTHR30213:SF0">
    <property type="entry name" value="UPF0761 MEMBRANE PROTEIN YIHY"/>
    <property type="match status" value="1"/>
</dbReference>
<dbReference type="OrthoDB" id="9775903at2"/>
<proteinExistence type="predicted"/>
<feature type="transmembrane region" description="Helical" evidence="6">
    <location>
        <begin position="205"/>
        <end position="226"/>
    </location>
</feature>
<sequence length="279" mass="31592">MIGLILRGKQIYDKFSRDEMTVYAAQASFFTIIAAFPFIMLLMAMIQLIPTITKSNLLMVITNIVPANLKSLVFGIVENIYTNSPATVLSVTAIAAIWSASRGMLSIERGLNRVFGKQKKRNYVVTRMICAGYTIVFMLICILTLVLLVLGSSIQGFVEHHFPVIAEITHYVISFRTVLLLILTICFTFLYTYVPEKKQHFKKQLPGAVFSTLGWIAFSFAFSIYFNNFSNFSVMYGSLTAIVLLMLWLYVCICILFLGAEINYFYSGDWKEIKKTGGW</sequence>
<keyword evidence="2" id="KW-1003">Cell membrane</keyword>
<feature type="transmembrane region" description="Helical" evidence="6">
    <location>
        <begin position="20"/>
        <end position="45"/>
    </location>
</feature>
<evidence type="ECO:0000256" key="3">
    <source>
        <dbReference type="ARBA" id="ARBA00022692"/>
    </source>
</evidence>
<dbReference type="PANTHER" id="PTHR30213">
    <property type="entry name" value="INNER MEMBRANE PROTEIN YHJD"/>
    <property type="match status" value="1"/>
</dbReference>
<dbReference type="EMBL" id="BQNJ01000002">
    <property type="protein sequence ID" value="GKH03312.1"/>
    <property type="molecule type" value="Genomic_DNA"/>
</dbReference>
<evidence type="ECO:0000313" key="8">
    <source>
        <dbReference type="EMBL" id="MUB66632.1"/>
    </source>
</evidence>
<accession>A0A413WXL2</accession>
<keyword evidence="4 6" id="KW-1133">Transmembrane helix</keyword>
<comment type="subcellular location">
    <subcellularLocation>
        <location evidence="1">Cell membrane</location>
        <topology evidence="1">Multi-pass membrane protein</topology>
    </subcellularLocation>
</comment>
<evidence type="ECO:0000256" key="1">
    <source>
        <dbReference type="ARBA" id="ARBA00004651"/>
    </source>
</evidence>
<reference evidence="7" key="2">
    <citation type="submission" date="2022-01" db="EMBL/GenBank/DDBJ databases">
        <title>Novel bile acid biosynthetic pathways are enriched in the microbiome of centenarians.</title>
        <authorList>
            <person name="Sato Y."/>
            <person name="Atarashi K."/>
            <person name="Plichta R.D."/>
            <person name="Arai Y."/>
            <person name="Sasajima S."/>
            <person name="Kearney M.S."/>
            <person name="Suda W."/>
            <person name="Takeshita K."/>
            <person name="Sasaki T."/>
            <person name="Okamoto S."/>
            <person name="Skelly N.A."/>
            <person name="Okamura Y."/>
            <person name="Vlamakis H."/>
            <person name="Li Y."/>
            <person name="Tanoue T."/>
            <person name="Takei H."/>
            <person name="Nittono H."/>
            <person name="Narushima S."/>
            <person name="Irie J."/>
            <person name="Itoh H."/>
            <person name="Moriya K."/>
            <person name="Sugiura Y."/>
            <person name="Suematsu M."/>
            <person name="Moritoki N."/>
            <person name="Shibata S."/>
            <person name="Littman R.D."/>
            <person name="Fischbach A.M."/>
            <person name="Uwamino Y."/>
            <person name="Inoue T."/>
            <person name="Honda A."/>
            <person name="Hattori M."/>
            <person name="Murai T."/>
            <person name="Xavier J.R."/>
            <person name="Hirose N."/>
            <person name="Honda K."/>
        </authorList>
    </citation>
    <scope>NUCLEOTIDE SEQUENCE</scope>
    <source>
        <strain evidence="7">CE91-St55</strain>
    </source>
</reference>